<gene>
    <name evidence="2" type="ORF">IMG5_151420</name>
</gene>
<dbReference type="RefSeq" id="XP_004030908.1">
    <property type="nucleotide sequence ID" value="XM_004030860.1"/>
</dbReference>
<protein>
    <submittedName>
        <fullName evidence="2">Uncharacterized protein</fullName>
    </submittedName>
</protein>
<sequence>DNLTSMKINIIYIKGSTLKYFQLDEACVDKAIEEAEIQKSDKQRGGFDKPRGGFKDKFDKGRGGFKGKTKSRGS</sequence>
<feature type="region of interest" description="Disordered" evidence="1">
    <location>
        <begin position="39"/>
        <end position="74"/>
    </location>
</feature>
<feature type="compositionally biased region" description="Basic residues" evidence="1">
    <location>
        <begin position="63"/>
        <end position="74"/>
    </location>
</feature>
<reference evidence="2 3" key="1">
    <citation type="submission" date="2011-07" db="EMBL/GenBank/DDBJ databases">
        <authorList>
            <person name="Coyne R."/>
            <person name="Brami D."/>
            <person name="Johnson J."/>
            <person name="Hostetler J."/>
            <person name="Hannick L."/>
            <person name="Clark T."/>
            <person name="Cassidy-Hanley D."/>
            <person name="Inman J."/>
        </authorList>
    </citation>
    <scope>NUCLEOTIDE SEQUENCE [LARGE SCALE GENOMIC DNA]</scope>
    <source>
        <strain evidence="2 3">G5</strain>
    </source>
</reference>
<feature type="compositionally biased region" description="Basic and acidic residues" evidence="1">
    <location>
        <begin position="39"/>
        <end position="62"/>
    </location>
</feature>
<accession>G0QYP5</accession>
<name>G0QYP5_ICHMU</name>
<dbReference type="Proteomes" id="UP000008983">
    <property type="component" value="Unassembled WGS sequence"/>
</dbReference>
<organism evidence="2 3">
    <name type="scientific">Ichthyophthirius multifiliis</name>
    <name type="common">White spot disease agent</name>
    <name type="synonym">Ich</name>
    <dbReference type="NCBI Taxonomy" id="5932"/>
    <lineage>
        <taxon>Eukaryota</taxon>
        <taxon>Sar</taxon>
        <taxon>Alveolata</taxon>
        <taxon>Ciliophora</taxon>
        <taxon>Intramacronucleata</taxon>
        <taxon>Oligohymenophorea</taxon>
        <taxon>Hymenostomatida</taxon>
        <taxon>Ophryoglenina</taxon>
        <taxon>Ichthyophthirius</taxon>
    </lineage>
</organism>
<dbReference type="AlphaFoldDB" id="G0QYP5"/>
<evidence type="ECO:0000313" key="3">
    <source>
        <dbReference type="Proteomes" id="UP000008983"/>
    </source>
</evidence>
<feature type="non-terminal residue" evidence="2">
    <location>
        <position position="1"/>
    </location>
</feature>
<evidence type="ECO:0000256" key="1">
    <source>
        <dbReference type="SAM" id="MobiDB-lite"/>
    </source>
</evidence>
<dbReference type="EMBL" id="GL984123">
    <property type="protein sequence ID" value="EGR29672.1"/>
    <property type="molecule type" value="Genomic_DNA"/>
</dbReference>
<proteinExistence type="predicted"/>
<dbReference type="GeneID" id="14905774"/>
<evidence type="ECO:0000313" key="2">
    <source>
        <dbReference type="EMBL" id="EGR29672.1"/>
    </source>
</evidence>
<keyword evidence="3" id="KW-1185">Reference proteome</keyword>
<dbReference type="InParanoid" id="G0QYP5"/>